<dbReference type="PRINTS" id="PR00037">
    <property type="entry name" value="HTHLACR"/>
</dbReference>
<evidence type="ECO:0000259" key="4">
    <source>
        <dbReference type="PROSITE" id="PS51000"/>
    </source>
</evidence>
<evidence type="ECO:0000256" key="1">
    <source>
        <dbReference type="ARBA" id="ARBA00023015"/>
    </source>
</evidence>
<keyword evidence="2" id="KW-0238">DNA-binding</keyword>
<dbReference type="InterPro" id="IPR050313">
    <property type="entry name" value="Carb_Metab_HTH_regulators"/>
</dbReference>
<dbReference type="PROSITE" id="PS51000">
    <property type="entry name" value="HTH_DEOR_2"/>
    <property type="match status" value="1"/>
</dbReference>
<dbReference type="RefSeq" id="WP_069329708.1">
    <property type="nucleotide sequence ID" value="NZ_MDER01000086.1"/>
</dbReference>
<dbReference type="Gene3D" id="1.10.10.10">
    <property type="entry name" value="Winged helix-like DNA-binding domain superfamily/Winged helix DNA-binding domain"/>
    <property type="match status" value="1"/>
</dbReference>
<dbReference type="InterPro" id="IPR001034">
    <property type="entry name" value="DeoR_HTH"/>
</dbReference>
<dbReference type="InterPro" id="IPR036388">
    <property type="entry name" value="WH-like_DNA-bd_sf"/>
</dbReference>
<feature type="domain" description="HTH deoR-type" evidence="4">
    <location>
        <begin position="3"/>
        <end position="58"/>
    </location>
</feature>
<dbReference type="Gene3D" id="3.40.50.1360">
    <property type="match status" value="1"/>
</dbReference>
<dbReference type="GO" id="GO:0003677">
    <property type="term" value="F:DNA binding"/>
    <property type="evidence" value="ECO:0007669"/>
    <property type="project" value="UniProtKB-KW"/>
</dbReference>
<keyword evidence="6" id="KW-1185">Reference proteome</keyword>
<dbReference type="Proteomes" id="UP000094578">
    <property type="component" value="Unassembled WGS sequence"/>
</dbReference>
<dbReference type="GO" id="GO:0003700">
    <property type="term" value="F:DNA-binding transcription factor activity"/>
    <property type="evidence" value="ECO:0007669"/>
    <property type="project" value="InterPro"/>
</dbReference>
<dbReference type="STRING" id="1886670.PTI45_04415"/>
<dbReference type="AlphaFoldDB" id="A0A1E3L065"/>
<dbReference type="EMBL" id="MDER01000086">
    <property type="protein sequence ID" value="ODP26575.1"/>
    <property type="molecule type" value="Genomic_DNA"/>
</dbReference>
<reference evidence="5 6" key="1">
    <citation type="submission" date="2016-08" db="EMBL/GenBank/DDBJ databases">
        <title>Genome sequencing of Paenibacillus sp. TI45-13ar, isolated from Korean traditional nuruk.</title>
        <authorList>
            <person name="Kim S.-J."/>
        </authorList>
    </citation>
    <scope>NUCLEOTIDE SEQUENCE [LARGE SCALE GENOMIC DNA]</scope>
    <source>
        <strain evidence="5 6">TI45-13ar</strain>
    </source>
</reference>
<dbReference type="InterPro" id="IPR036390">
    <property type="entry name" value="WH_DNA-bd_sf"/>
</dbReference>
<dbReference type="InterPro" id="IPR037171">
    <property type="entry name" value="NagB/RpiA_transferase-like"/>
</dbReference>
<evidence type="ECO:0000256" key="3">
    <source>
        <dbReference type="ARBA" id="ARBA00023163"/>
    </source>
</evidence>
<dbReference type="SMART" id="SM01134">
    <property type="entry name" value="DeoRC"/>
    <property type="match status" value="1"/>
</dbReference>
<evidence type="ECO:0000313" key="6">
    <source>
        <dbReference type="Proteomes" id="UP000094578"/>
    </source>
</evidence>
<keyword evidence="1" id="KW-0805">Transcription regulation</keyword>
<protein>
    <submittedName>
        <fullName evidence="5">Putative HTH-type transcriptional regulator</fullName>
    </submittedName>
</protein>
<name>A0A1E3L065_9BACL</name>
<dbReference type="SUPFAM" id="SSF100950">
    <property type="entry name" value="NagB/RpiA/CoA transferase-like"/>
    <property type="match status" value="1"/>
</dbReference>
<keyword evidence="3" id="KW-0804">Transcription</keyword>
<dbReference type="Pfam" id="PF00455">
    <property type="entry name" value="DeoRC"/>
    <property type="match status" value="1"/>
</dbReference>
<dbReference type="InterPro" id="IPR014036">
    <property type="entry name" value="DeoR-like_C"/>
</dbReference>
<dbReference type="InterPro" id="IPR018356">
    <property type="entry name" value="Tscrpt_reg_HTH_DeoR_CS"/>
</dbReference>
<dbReference type="SMART" id="SM00420">
    <property type="entry name" value="HTH_DEOR"/>
    <property type="match status" value="1"/>
</dbReference>
<dbReference type="Pfam" id="PF08220">
    <property type="entry name" value="HTH_DeoR"/>
    <property type="match status" value="1"/>
</dbReference>
<organism evidence="5 6">
    <name type="scientific">Paenibacillus nuruki</name>
    <dbReference type="NCBI Taxonomy" id="1886670"/>
    <lineage>
        <taxon>Bacteria</taxon>
        <taxon>Bacillati</taxon>
        <taxon>Bacillota</taxon>
        <taxon>Bacilli</taxon>
        <taxon>Bacillales</taxon>
        <taxon>Paenibacillaceae</taxon>
        <taxon>Paenibacillus</taxon>
    </lineage>
</organism>
<evidence type="ECO:0000313" key="5">
    <source>
        <dbReference type="EMBL" id="ODP26575.1"/>
    </source>
</evidence>
<dbReference type="PANTHER" id="PTHR30363:SF51">
    <property type="entry name" value="HTH-TYPE TRANSCRIPTIONAL REPRESSOR GLCR"/>
    <property type="match status" value="1"/>
</dbReference>
<dbReference type="PANTHER" id="PTHR30363">
    <property type="entry name" value="HTH-TYPE TRANSCRIPTIONAL REGULATOR SRLR-RELATED"/>
    <property type="match status" value="1"/>
</dbReference>
<evidence type="ECO:0000256" key="2">
    <source>
        <dbReference type="ARBA" id="ARBA00023125"/>
    </source>
</evidence>
<dbReference type="PROSITE" id="PS00894">
    <property type="entry name" value="HTH_DEOR_1"/>
    <property type="match status" value="1"/>
</dbReference>
<comment type="caution">
    <text evidence="5">The sequence shown here is derived from an EMBL/GenBank/DDBJ whole genome shotgun (WGS) entry which is preliminary data.</text>
</comment>
<dbReference type="SUPFAM" id="SSF46785">
    <property type="entry name" value="Winged helix' DNA-binding domain"/>
    <property type="match status" value="1"/>
</dbReference>
<gene>
    <name evidence="5" type="ORF">PTI45_04415</name>
</gene>
<sequence>MLIEERLERIKSIIEESKSATIEVLAEALNVSKDTIRRDLIKLEQQNMIRRTHGGAVSTNREAMILNYEQRSSRYGLIKEKIAQKVAEVLNDHSSVFFDSSTTVEAAIMQLGNKSLYAITNSLTHAQALAKYEKMDITLLPGKLHKEQLFLHGAETVKKIEQYNTDYTLLGVFALSKDGLFIHTEEEGLVKRQMISQGHTVIALADHTKIDTTGFFKVCSLSEIDILITDQQPEPSFVEHFKKNKVQVILTDE</sequence>
<dbReference type="PATRIC" id="fig|1886670.3.peg.4446"/>
<proteinExistence type="predicted"/>
<accession>A0A1E3L065</accession>